<dbReference type="Proteomes" id="UP000605148">
    <property type="component" value="Unassembled WGS sequence"/>
</dbReference>
<dbReference type="EMBL" id="BMFA01000003">
    <property type="protein sequence ID" value="GGB42915.1"/>
    <property type="molecule type" value="Genomic_DNA"/>
</dbReference>
<dbReference type="InterPro" id="IPR018391">
    <property type="entry name" value="PQQ_b-propeller_rpt"/>
</dbReference>
<feature type="chain" id="PRO_5037747689" description="Pyrrolo-quinoline quinone repeat domain-containing protein" evidence="1">
    <location>
        <begin position="34"/>
        <end position="450"/>
    </location>
</feature>
<dbReference type="InterPro" id="IPR002372">
    <property type="entry name" value="PQQ_rpt_dom"/>
</dbReference>
<dbReference type="Pfam" id="PF13360">
    <property type="entry name" value="PQQ_2"/>
    <property type="match status" value="1"/>
</dbReference>
<dbReference type="PROSITE" id="PS51257">
    <property type="entry name" value="PROKAR_LIPOPROTEIN"/>
    <property type="match status" value="1"/>
</dbReference>
<dbReference type="AlphaFoldDB" id="A0A916WYT7"/>
<keyword evidence="1" id="KW-0732">Signal</keyword>
<protein>
    <recommendedName>
        <fullName evidence="2">Pyrrolo-quinoline quinone repeat domain-containing protein</fullName>
    </recommendedName>
</protein>
<feature type="domain" description="Pyrrolo-quinoline quinone repeat" evidence="2">
    <location>
        <begin position="137"/>
        <end position="373"/>
    </location>
</feature>
<gene>
    <name evidence="3" type="ORF">GCM10011316_13580</name>
</gene>
<dbReference type="RefSeq" id="WP_150495288.1">
    <property type="nucleotide sequence ID" value="NZ_BMFA01000003.1"/>
</dbReference>
<feature type="signal peptide" evidence="1">
    <location>
        <begin position="1"/>
        <end position="33"/>
    </location>
</feature>
<reference evidence="3" key="1">
    <citation type="journal article" date="2014" name="Int. J. Syst. Evol. Microbiol.">
        <title>Complete genome sequence of Corynebacterium casei LMG S-19264T (=DSM 44701T), isolated from a smear-ripened cheese.</title>
        <authorList>
            <consortium name="US DOE Joint Genome Institute (JGI-PGF)"/>
            <person name="Walter F."/>
            <person name="Albersmeier A."/>
            <person name="Kalinowski J."/>
            <person name="Ruckert C."/>
        </authorList>
    </citation>
    <scope>NUCLEOTIDE SEQUENCE</scope>
    <source>
        <strain evidence="3">CGMCC 1.12426</strain>
    </source>
</reference>
<dbReference type="InterPro" id="IPR015943">
    <property type="entry name" value="WD40/YVTN_repeat-like_dom_sf"/>
</dbReference>
<keyword evidence="4" id="KW-1185">Reference proteome</keyword>
<dbReference type="Gene3D" id="2.130.10.10">
    <property type="entry name" value="YVTN repeat-like/Quinoprotein amine dehydrogenase"/>
    <property type="match status" value="1"/>
</dbReference>
<organism evidence="3 4">
    <name type="scientific">Roseibium aquae</name>
    <dbReference type="NCBI Taxonomy" id="1323746"/>
    <lineage>
        <taxon>Bacteria</taxon>
        <taxon>Pseudomonadati</taxon>
        <taxon>Pseudomonadota</taxon>
        <taxon>Alphaproteobacteria</taxon>
        <taxon>Hyphomicrobiales</taxon>
        <taxon>Stappiaceae</taxon>
        <taxon>Roseibium</taxon>
    </lineage>
</organism>
<evidence type="ECO:0000313" key="3">
    <source>
        <dbReference type="EMBL" id="GGB42915.1"/>
    </source>
</evidence>
<comment type="caution">
    <text evidence="3">The sequence shown here is derived from an EMBL/GenBank/DDBJ whole genome shotgun (WGS) entry which is preliminary data.</text>
</comment>
<reference evidence="3" key="2">
    <citation type="submission" date="2020-09" db="EMBL/GenBank/DDBJ databases">
        <authorList>
            <person name="Sun Q."/>
            <person name="Zhou Y."/>
        </authorList>
    </citation>
    <scope>NUCLEOTIDE SEQUENCE</scope>
    <source>
        <strain evidence="3">CGMCC 1.12426</strain>
    </source>
</reference>
<dbReference type="InterPro" id="IPR011047">
    <property type="entry name" value="Quinoprotein_ADH-like_sf"/>
</dbReference>
<evidence type="ECO:0000256" key="1">
    <source>
        <dbReference type="SAM" id="SignalP"/>
    </source>
</evidence>
<dbReference type="SUPFAM" id="SSF50998">
    <property type="entry name" value="Quinoprotein alcohol dehydrogenase-like"/>
    <property type="match status" value="2"/>
</dbReference>
<proteinExistence type="predicted"/>
<evidence type="ECO:0000313" key="4">
    <source>
        <dbReference type="Proteomes" id="UP000605148"/>
    </source>
</evidence>
<name>A0A916WYT7_9HYPH</name>
<dbReference type="OrthoDB" id="5290752at2"/>
<dbReference type="PANTHER" id="PTHR34512">
    <property type="entry name" value="CELL SURFACE PROTEIN"/>
    <property type="match status" value="1"/>
</dbReference>
<dbReference type="SMART" id="SM00564">
    <property type="entry name" value="PQQ"/>
    <property type="match status" value="7"/>
</dbReference>
<dbReference type="PANTHER" id="PTHR34512:SF30">
    <property type="entry name" value="OUTER MEMBRANE PROTEIN ASSEMBLY FACTOR BAMB"/>
    <property type="match status" value="1"/>
</dbReference>
<evidence type="ECO:0000259" key="2">
    <source>
        <dbReference type="Pfam" id="PF13360"/>
    </source>
</evidence>
<accession>A0A916WYT7</accession>
<sequence length="450" mass="46175">MTARVLTKRVRPLLALTLGAAMLTGCGSVSEFADNVNPFSREDILSGERQPVFDMEDPAAVAQARPATIGAASGGQSWPTAGGGLSNDPGNVAVSVSGAQSWKVRIGASGGGIRSSALRTASRPVSADGRIIVLKPDGDVVALSTGGSRLWNRSLRPEGENGVAPGGGVAVSGSRVYAATSFGEVVSMDAGSGQVAWRAELSGPARSAPVAGAGHVFVVTQSNEVYAIKEEDGSVAWSYIGIDEPAGILSAASPAISGDRVIVPFSSGEIMALGIKDGEPIWIDGVTRGVRTLALSGLADVSASPVVAGNMVYATGVAGRTIAASLRNGQREWSKDIGSVHTPVVSGNALFLIDLDDRLIALERTTGETLWSTRLPQPENRKRKRNWAGPVLANGSLVALSSDGYFVSVDARSGNVNTTSRVNSKVYVSPIVAGGRLVALDGDDGVAAFN</sequence>